<reference evidence="3" key="1">
    <citation type="submission" date="2019-08" db="EMBL/GenBank/DDBJ databases">
        <title>The improved chromosome-level genome for the pearl oyster Pinctada fucata martensii using PacBio sequencing and Hi-C.</title>
        <authorList>
            <person name="Zheng Z."/>
        </authorList>
    </citation>
    <scope>NUCLEOTIDE SEQUENCE</scope>
    <source>
        <strain evidence="3">ZZ-2019</strain>
        <tissue evidence="3">Adductor muscle</tissue>
    </source>
</reference>
<dbReference type="Gene3D" id="3.40.50.720">
    <property type="entry name" value="NAD(P)-binding Rossmann-like Domain"/>
    <property type="match status" value="1"/>
</dbReference>
<evidence type="ECO:0000313" key="3">
    <source>
        <dbReference type="EMBL" id="KAK3092553.1"/>
    </source>
</evidence>
<gene>
    <name evidence="3" type="ORF">FSP39_004371</name>
</gene>
<dbReference type="InterPro" id="IPR002347">
    <property type="entry name" value="SDR_fam"/>
</dbReference>
<keyword evidence="1" id="KW-0560">Oxidoreductase</keyword>
<name>A0AA88Y4U5_PINIB</name>
<keyword evidence="4" id="KW-1185">Reference proteome</keyword>
<evidence type="ECO:0000256" key="2">
    <source>
        <dbReference type="RuleBase" id="RU000363"/>
    </source>
</evidence>
<dbReference type="PANTHER" id="PTHR43157:SF72">
    <property type="entry name" value="RETINOL DEHYDROGENASE 14"/>
    <property type="match status" value="1"/>
</dbReference>
<proteinExistence type="inferred from homology"/>
<dbReference type="EMBL" id="VSWD01000009">
    <property type="protein sequence ID" value="KAK3092553.1"/>
    <property type="molecule type" value="Genomic_DNA"/>
</dbReference>
<dbReference type="Proteomes" id="UP001186944">
    <property type="component" value="Unassembled WGS sequence"/>
</dbReference>
<dbReference type="PRINTS" id="PR00080">
    <property type="entry name" value="SDRFAMILY"/>
</dbReference>
<comment type="caution">
    <text evidence="3">The sequence shown here is derived from an EMBL/GenBank/DDBJ whole genome shotgun (WGS) entry which is preliminary data.</text>
</comment>
<accession>A0AA88Y4U5</accession>
<dbReference type="SUPFAM" id="SSF51735">
    <property type="entry name" value="NAD(P)-binding Rossmann-fold domains"/>
    <property type="match status" value="1"/>
</dbReference>
<dbReference type="PRINTS" id="PR00081">
    <property type="entry name" value="GDHRDH"/>
</dbReference>
<protein>
    <submittedName>
        <fullName evidence="3">Uncharacterized protein</fullName>
    </submittedName>
</protein>
<dbReference type="Pfam" id="PF00106">
    <property type="entry name" value="adh_short"/>
    <property type="match status" value="1"/>
</dbReference>
<sequence>MFRWIAAGCTGATLLIMIYRKLFTHTAKCLSTRTLAGKVVIVTGANTGIGKTTSQELAERHAKVIMACRDISKGQSALKDIRKNTKNGILVVKQLDLQSQASVRQFCSQILEEESRLDVLINNAGVMGHPFTLTEDGMEIHMAVNHFSNFLLTNLLLDLLKKSAPSRIVFVSSSLHKRGTVDFSMFDKKQKHPYSNSKLANIYFARALSRNLDGTGVRVHTLHPGMVNTELSRHSLSRFMRVLLSPLAWFLLQSSREGCQTVVYCAVSEELDHVTGRYYGKCKEEPWTEIAKENSMCKKLWEVSERLTGIANNVS</sequence>
<evidence type="ECO:0000256" key="1">
    <source>
        <dbReference type="ARBA" id="ARBA00023002"/>
    </source>
</evidence>
<comment type="similarity">
    <text evidence="2">Belongs to the short-chain dehydrogenases/reductases (SDR) family.</text>
</comment>
<dbReference type="InterPro" id="IPR036291">
    <property type="entry name" value="NAD(P)-bd_dom_sf"/>
</dbReference>
<dbReference type="PANTHER" id="PTHR43157">
    <property type="entry name" value="PHOSPHATIDYLINOSITOL-GLYCAN BIOSYNTHESIS CLASS F PROTEIN-RELATED"/>
    <property type="match status" value="1"/>
</dbReference>
<evidence type="ECO:0000313" key="4">
    <source>
        <dbReference type="Proteomes" id="UP001186944"/>
    </source>
</evidence>
<dbReference type="AlphaFoldDB" id="A0AA88Y4U5"/>
<organism evidence="3 4">
    <name type="scientific">Pinctada imbricata</name>
    <name type="common">Atlantic pearl-oyster</name>
    <name type="synonym">Pinctada martensii</name>
    <dbReference type="NCBI Taxonomy" id="66713"/>
    <lineage>
        <taxon>Eukaryota</taxon>
        <taxon>Metazoa</taxon>
        <taxon>Spiralia</taxon>
        <taxon>Lophotrochozoa</taxon>
        <taxon>Mollusca</taxon>
        <taxon>Bivalvia</taxon>
        <taxon>Autobranchia</taxon>
        <taxon>Pteriomorphia</taxon>
        <taxon>Pterioida</taxon>
        <taxon>Pterioidea</taxon>
        <taxon>Pteriidae</taxon>
        <taxon>Pinctada</taxon>
    </lineage>
</organism>
<dbReference type="GO" id="GO:0016491">
    <property type="term" value="F:oxidoreductase activity"/>
    <property type="evidence" value="ECO:0007669"/>
    <property type="project" value="UniProtKB-KW"/>
</dbReference>